<dbReference type="FunFam" id="1.10.8.60:FF:000014">
    <property type="entry name" value="DNA-binding transcriptional regulator NtrC"/>
    <property type="match status" value="1"/>
</dbReference>
<evidence type="ECO:0000256" key="7">
    <source>
        <dbReference type="SAM" id="Coils"/>
    </source>
</evidence>
<dbReference type="Pfam" id="PF25601">
    <property type="entry name" value="AAA_lid_14"/>
    <property type="match status" value="1"/>
</dbReference>
<dbReference type="InterPro" id="IPR058031">
    <property type="entry name" value="AAA_lid_NorR"/>
</dbReference>
<dbReference type="InterPro" id="IPR025944">
    <property type="entry name" value="Sigma_54_int_dom_CS"/>
</dbReference>
<keyword evidence="7" id="KW-0175">Coiled coil</keyword>
<evidence type="ECO:0000259" key="9">
    <source>
        <dbReference type="PROSITE" id="PS50045"/>
    </source>
</evidence>
<evidence type="ECO:0000256" key="3">
    <source>
        <dbReference type="ARBA" id="ARBA00023015"/>
    </source>
</evidence>
<dbReference type="PROSITE" id="PS00675">
    <property type="entry name" value="SIGMA54_INTERACT_1"/>
    <property type="match status" value="1"/>
</dbReference>
<keyword evidence="5" id="KW-0010">Activator</keyword>
<reference evidence="10" key="1">
    <citation type="submission" date="2018-05" db="EMBL/GenBank/DDBJ databases">
        <authorList>
            <person name="Lanie J.A."/>
            <person name="Ng W.-L."/>
            <person name="Kazmierczak K.M."/>
            <person name="Andrzejewski T.M."/>
            <person name="Davidsen T.M."/>
            <person name="Wayne K.J."/>
            <person name="Tettelin H."/>
            <person name="Glass J.I."/>
            <person name="Rusch D."/>
            <person name="Podicherti R."/>
            <person name="Tsui H.-C.T."/>
            <person name="Winkler M.E."/>
        </authorList>
    </citation>
    <scope>NUCLEOTIDE SEQUENCE</scope>
</reference>
<protein>
    <recommendedName>
        <fullName evidence="9">Sigma-54 factor interaction domain-containing protein</fullName>
    </recommendedName>
</protein>
<dbReference type="InterPro" id="IPR025662">
    <property type="entry name" value="Sigma_54_int_dom_ATP-bd_1"/>
</dbReference>
<keyword evidence="1" id="KW-0547">Nucleotide-binding</keyword>
<feature type="domain" description="Sigma-54 factor interaction" evidence="9">
    <location>
        <begin position="277"/>
        <end position="503"/>
    </location>
</feature>
<keyword evidence="8" id="KW-1133">Transmembrane helix</keyword>
<dbReference type="Pfam" id="PF00158">
    <property type="entry name" value="Sigma54_activat"/>
    <property type="match status" value="1"/>
</dbReference>
<name>A0A381TPB8_9ZZZZ</name>
<dbReference type="PROSITE" id="PS00688">
    <property type="entry name" value="SIGMA54_INTERACT_3"/>
    <property type="match status" value="1"/>
</dbReference>
<evidence type="ECO:0000256" key="2">
    <source>
        <dbReference type="ARBA" id="ARBA00022840"/>
    </source>
</evidence>
<evidence type="ECO:0000256" key="5">
    <source>
        <dbReference type="ARBA" id="ARBA00023159"/>
    </source>
</evidence>
<dbReference type="GO" id="GO:0006355">
    <property type="term" value="P:regulation of DNA-templated transcription"/>
    <property type="evidence" value="ECO:0007669"/>
    <property type="project" value="InterPro"/>
</dbReference>
<keyword evidence="8" id="KW-0812">Transmembrane</keyword>
<feature type="transmembrane region" description="Helical" evidence="8">
    <location>
        <begin position="138"/>
        <end position="155"/>
    </location>
</feature>
<keyword evidence="8" id="KW-0472">Membrane</keyword>
<feature type="transmembrane region" description="Helical" evidence="8">
    <location>
        <begin position="86"/>
        <end position="103"/>
    </location>
</feature>
<gene>
    <name evidence="10" type="ORF">METZ01_LOCUS70185</name>
</gene>
<sequence length="667" mass="75113">MLINYAGRWEETFKHASFASVLSGENLGTNKQNEDLTGKLVLVSNVISGHDIKPIPLEKDYPGAGIHANIINTILTGNFLRETKPLFDYVLVLLLCLATATLMEGRKYYIQAGKVFVLFAVYVLGSIILFKSGVVVKLFMPSFSIFLTSLVTLVYRSSLEKGLSDSFQDEKHQVELKLQAISNSLTLKEGELAEIQSKLVSLQESVKEGRETGDKQSEKIEDLREMVNSLMNDREKLLEERAELENKVLDLRIHISFDKNMEGHFGPIREECEKHGIKTLSPAMFEAFGVIKKVAPTSSPVLLLGESGTGKELFARALHRMSNREKDFVAVNMGAIPDGLVESELFGSEKGGFTGSVSRVGQIAQAEGGTVFMDEIGEVKKEIQVKLLRTIQEKEVQPVGGNTLSVDVRFVSATNKDLEKEAREGNFREDLLYRLNTISITLPPLRERKEDIEILVRHFMEKYCTEYGKNIDGVSDKAMKTLFDYPWPGNIRELENVIQRGIILAKGKLIQEKDWGLLQEEEMTEKENVALEKGTNHGDDVLLEVLRGNNFEVSAAASELRMHRNTITARFKGMVFACLANNNLDIDKATQEISGDRSNYSQVHKMISEYYKNLKKIVEKFQSEEQAIQEVQKLNKNVPARYHYVIRNLVRGFMPPPPVDKKGDQEI</sequence>
<proteinExistence type="predicted"/>
<dbReference type="GO" id="GO:0003677">
    <property type="term" value="F:DNA binding"/>
    <property type="evidence" value="ECO:0007669"/>
    <property type="project" value="UniProtKB-KW"/>
</dbReference>
<keyword evidence="6" id="KW-0804">Transcription</keyword>
<organism evidence="10">
    <name type="scientific">marine metagenome</name>
    <dbReference type="NCBI Taxonomy" id="408172"/>
    <lineage>
        <taxon>unclassified sequences</taxon>
        <taxon>metagenomes</taxon>
        <taxon>ecological metagenomes</taxon>
    </lineage>
</organism>
<evidence type="ECO:0000313" key="10">
    <source>
        <dbReference type="EMBL" id="SVA17331.1"/>
    </source>
</evidence>
<dbReference type="Gene3D" id="1.10.8.60">
    <property type="match status" value="1"/>
</dbReference>
<evidence type="ECO:0000256" key="8">
    <source>
        <dbReference type="SAM" id="Phobius"/>
    </source>
</evidence>
<dbReference type="FunFam" id="3.40.50.300:FF:000006">
    <property type="entry name" value="DNA-binding transcriptional regulator NtrC"/>
    <property type="match status" value="1"/>
</dbReference>
<dbReference type="Pfam" id="PF05226">
    <property type="entry name" value="CHASE2"/>
    <property type="match status" value="1"/>
</dbReference>
<dbReference type="InterPro" id="IPR007890">
    <property type="entry name" value="CHASE2"/>
</dbReference>
<keyword evidence="4" id="KW-0238">DNA-binding</keyword>
<dbReference type="SUPFAM" id="SSF52540">
    <property type="entry name" value="P-loop containing nucleoside triphosphate hydrolases"/>
    <property type="match status" value="1"/>
</dbReference>
<dbReference type="GO" id="GO:0005524">
    <property type="term" value="F:ATP binding"/>
    <property type="evidence" value="ECO:0007669"/>
    <property type="project" value="UniProtKB-KW"/>
</dbReference>
<keyword evidence="2" id="KW-0067">ATP-binding</keyword>
<dbReference type="PROSITE" id="PS00676">
    <property type="entry name" value="SIGMA54_INTERACT_2"/>
    <property type="match status" value="1"/>
</dbReference>
<dbReference type="CDD" id="cd00009">
    <property type="entry name" value="AAA"/>
    <property type="match status" value="1"/>
</dbReference>
<dbReference type="PANTHER" id="PTHR32071">
    <property type="entry name" value="TRANSCRIPTIONAL REGULATORY PROTEIN"/>
    <property type="match status" value="1"/>
</dbReference>
<dbReference type="InterPro" id="IPR002078">
    <property type="entry name" value="Sigma_54_int"/>
</dbReference>
<dbReference type="Gene3D" id="3.40.50.300">
    <property type="entry name" value="P-loop containing nucleotide triphosphate hydrolases"/>
    <property type="match status" value="1"/>
</dbReference>
<keyword evidence="3" id="KW-0805">Transcription regulation</keyword>
<dbReference type="InterPro" id="IPR027417">
    <property type="entry name" value="P-loop_NTPase"/>
</dbReference>
<dbReference type="EMBL" id="UINC01004855">
    <property type="protein sequence ID" value="SVA17331.1"/>
    <property type="molecule type" value="Genomic_DNA"/>
</dbReference>
<feature type="transmembrane region" description="Helical" evidence="8">
    <location>
        <begin position="115"/>
        <end position="132"/>
    </location>
</feature>
<evidence type="ECO:0000256" key="1">
    <source>
        <dbReference type="ARBA" id="ARBA00022741"/>
    </source>
</evidence>
<accession>A0A381TPB8</accession>
<evidence type="ECO:0000256" key="6">
    <source>
        <dbReference type="ARBA" id="ARBA00023163"/>
    </source>
</evidence>
<dbReference type="InterPro" id="IPR025943">
    <property type="entry name" value="Sigma_54_int_dom_ATP-bd_2"/>
</dbReference>
<dbReference type="AlphaFoldDB" id="A0A381TPB8"/>
<feature type="coiled-coil region" evidence="7">
    <location>
        <begin position="192"/>
        <end position="254"/>
    </location>
</feature>
<dbReference type="PROSITE" id="PS50045">
    <property type="entry name" value="SIGMA54_INTERACT_4"/>
    <property type="match status" value="1"/>
</dbReference>
<evidence type="ECO:0000256" key="4">
    <source>
        <dbReference type="ARBA" id="ARBA00023125"/>
    </source>
</evidence>
<dbReference type="InterPro" id="IPR003593">
    <property type="entry name" value="AAA+_ATPase"/>
</dbReference>
<dbReference type="SMART" id="SM00382">
    <property type="entry name" value="AAA"/>
    <property type="match status" value="1"/>
</dbReference>